<keyword evidence="2" id="KW-1185">Reference proteome</keyword>
<dbReference type="AlphaFoldDB" id="A0A4R4PQ92"/>
<evidence type="ECO:0000313" key="2">
    <source>
        <dbReference type="Proteomes" id="UP000295075"/>
    </source>
</evidence>
<organism evidence="1 2">
    <name type="scientific">Kribbella albertanoniae</name>
    <dbReference type="NCBI Taxonomy" id="1266829"/>
    <lineage>
        <taxon>Bacteria</taxon>
        <taxon>Bacillati</taxon>
        <taxon>Actinomycetota</taxon>
        <taxon>Actinomycetes</taxon>
        <taxon>Propionibacteriales</taxon>
        <taxon>Kribbellaceae</taxon>
        <taxon>Kribbella</taxon>
    </lineage>
</organism>
<gene>
    <name evidence="1" type="ORF">E1261_26400</name>
</gene>
<protein>
    <recommendedName>
        <fullName evidence="3">Asp23/Gls24 family envelope stress response protein</fullName>
    </recommendedName>
</protein>
<accession>A0A4R4PQ92</accession>
<evidence type="ECO:0008006" key="3">
    <source>
        <dbReference type="Google" id="ProtNLM"/>
    </source>
</evidence>
<evidence type="ECO:0000313" key="1">
    <source>
        <dbReference type="EMBL" id="TDC24354.1"/>
    </source>
</evidence>
<dbReference type="RefSeq" id="WP_132411055.1">
    <property type="nucleotide sequence ID" value="NZ_SMKA01000143.1"/>
</dbReference>
<comment type="caution">
    <text evidence="1">The sequence shown here is derived from an EMBL/GenBank/DDBJ whole genome shotgun (WGS) entry which is preliminary data.</text>
</comment>
<dbReference type="EMBL" id="SMKA01000143">
    <property type="protein sequence ID" value="TDC24354.1"/>
    <property type="molecule type" value="Genomic_DNA"/>
</dbReference>
<reference evidence="1 2" key="1">
    <citation type="submission" date="2019-03" db="EMBL/GenBank/DDBJ databases">
        <title>Draft genome sequences of novel Actinobacteria.</title>
        <authorList>
            <person name="Sahin N."/>
            <person name="Ay H."/>
            <person name="Saygin H."/>
        </authorList>
    </citation>
    <scope>NUCLEOTIDE SEQUENCE [LARGE SCALE GENOMIC DNA]</scope>
    <source>
        <strain evidence="1 2">JCM 30547</strain>
    </source>
</reference>
<sequence length="124" mass="13034">MTTGPAREVAQLEAADAAAQAARAVGGVVRLQPGIKGLLRQFGAQAWQRATGRDVPDVAGVEVDLSSSDQVRAEVRIVVGVDHLATEVGRKVHEAVVAALEAATGRPAAVQIRIVEFDLEPRYS</sequence>
<dbReference type="OrthoDB" id="3830416at2"/>
<dbReference type="Proteomes" id="UP000295075">
    <property type="component" value="Unassembled WGS sequence"/>
</dbReference>
<proteinExistence type="predicted"/>
<name>A0A4R4PQ92_9ACTN</name>